<sequence length="141" mass="15214">MSACRNLGLPRALLYGFNALWCLLVVASVGLGSALHQGYYFISIGCVVLIVATCGAYNIYRTCSEHQQAIDALAAAAPDVICCGPPPSYEEAVIGQTDEPPDYAEVMRMQCLTKQRQQASAAESQHLLPCDLNSFGVRDEK</sequence>
<dbReference type="EMBL" id="JABSTV010001245">
    <property type="protein sequence ID" value="KAH7984148.1"/>
    <property type="molecule type" value="Genomic_DNA"/>
</dbReference>
<keyword evidence="1" id="KW-1133">Transmembrane helix</keyword>
<dbReference type="Proteomes" id="UP000821837">
    <property type="component" value="Chromosome 1"/>
</dbReference>
<name>A0A9D4YQG7_RHISA</name>
<keyword evidence="1" id="KW-0472">Membrane</keyword>
<gene>
    <name evidence="2" type="ORF">HPB52_017508</name>
</gene>
<organism evidence="2 3">
    <name type="scientific">Rhipicephalus sanguineus</name>
    <name type="common">Brown dog tick</name>
    <name type="synonym">Ixodes sanguineus</name>
    <dbReference type="NCBI Taxonomy" id="34632"/>
    <lineage>
        <taxon>Eukaryota</taxon>
        <taxon>Metazoa</taxon>
        <taxon>Ecdysozoa</taxon>
        <taxon>Arthropoda</taxon>
        <taxon>Chelicerata</taxon>
        <taxon>Arachnida</taxon>
        <taxon>Acari</taxon>
        <taxon>Parasitiformes</taxon>
        <taxon>Ixodida</taxon>
        <taxon>Ixodoidea</taxon>
        <taxon>Ixodidae</taxon>
        <taxon>Rhipicephalinae</taxon>
        <taxon>Rhipicephalus</taxon>
        <taxon>Rhipicephalus</taxon>
    </lineage>
</organism>
<reference evidence="2" key="1">
    <citation type="journal article" date="2020" name="Cell">
        <title>Large-Scale Comparative Analyses of Tick Genomes Elucidate Their Genetic Diversity and Vector Capacities.</title>
        <authorList>
            <consortium name="Tick Genome and Microbiome Consortium (TIGMIC)"/>
            <person name="Jia N."/>
            <person name="Wang J."/>
            <person name="Shi W."/>
            <person name="Du L."/>
            <person name="Sun Y."/>
            <person name="Zhan W."/>
            <person name="Jiang J.F."/>
            <person name="Wang Q."/>
            <person name="Zhang B."/>
            <person name="Ji P."/>
            <person name="Bell-Sakyi L."/>
            <person name="Cui X.M."/>
            <person name="Yuan T.T."/>
            <person name="Jiang B.G."/>
            <person name="Yang W.F."/>
            <person name="Lam T.T."/>
            <person name="Chang Q.C."/>
            <person name="Ding S.J."/>
            <person name="Wang X.J."/>
            <person name="Zhu J.G."/>
            <person name="Ruan X.D."/>
            <person name="Zhao L."/>
            <person name="Wei J.T."/>
            <person name="Ye R.Z."/>
            <person name="Que T.C."/>
            <person name="Du C.H."/>
            <person name="Zhou Y.H."/>
            <person name="Cheng J.X."/>
            <person name="Dai P.F."/>
            <person name="Guo W.B."/>
            <person name="Han X.H."/>
            <person name="Huang E.J."/>
            <person name="Li L.F."/>
            <person name="Wei W."/>
            <person name="Gao Y.C."/>
            <person name="Liu J.Z."/>
            <person name="Shao H.Z."/>
            <person name="Wang X."/>
            <person name="Wang C.C."/>
            <person name="Yang T.C."/>
            <person name="Huo Q.B."/>
            <person name="Li W."/>
            <person name="Chen H.Y."/>
            <person name="Chen S.E."/>
            <person name="Zhou L.G."/>
            <person name="Ni X.B."/>
            <person name="Tian J.H."/>
            <person name="Sheng Y."/>
            <person name="Liu T."/>
            <person name="Pan Y.S."/>
            <person name="Xia L.Y."/>
            <person name="Li J."/>
            <person name="Zhao F."/>
            <person name="Cao W.C."/>
        </authorList>
    </citation>
    <scope>NUCLEOTIDE SEQUENCE</scope>
    <source>
        <strain evidence="2">Rsan-2018</strain>
    </source>
</reference>
<accession>A0A9D4YQG7</accession>
<feature type="transmembrane region" description="Helical" evidence="1">
    <location>
        <begin position="12"/>
        <end position="32"/>
    </location>
</feature>
<proteinExistence type="predicted"/>
<keyword evidence="1" id="KW-0812">Transmembrane</keyword>
<evidence type="ECO:0000313" key="2">
    <source>
        <dbReference type="EMBL" id="KAH7984148.1"/>
    </source>
</evidence>
<evidence type="ECO:0000313" key="3">
    <source>
        <dbReference type="Proteomes" id="UP000821837"/>
    </source>
</evidence>
<feature type="transmembrane region" description="Helical" evidence="1">
    <location>
        <begin position="38"/>
        <end position="60"/>
    </location>
</feature>
<evidence type="ECO:0000256" key="1">
    <source>
        <dbReference type="SAM" id="Phobius"/>
    </source>
</evidence>
<keyword evidence="3" id="KW-1185">Reference proteome</keyword>
<dbReference type="VEuPathDB" id="VectorBase:RSAN_041268"/>
<dbReference type="AlphaFoldDB" id="A0A9D4YQG7"/>
<comment type="caution">
    <text evidence="2">The sequence shown here is derived from an EMBL/GenBank/DDBJ whole genome shotgun (WGS) entry which is preliminary data.</text>
</comment>
<protein>
    <submittedName>
        <fullName evidence="2">Uncharacterized protein</fullName>
    </submittedName>
</protein>
<reference evidence="2" key="2">
    <citation type="submission" date="2021-09" db="EMBL/GenBank/DDBJ databases">
        <authorList>
            <person name="Jia N."/>
            <person name="Wang J."/>
            <person name="Shi W."/>
            <person name="Du L."/>
            <person name="Sun Y."/>
            <person name="Zhan W."/>
            <person name="Jiang J."/>
            <person name="Wang Q."/>
            <person name="Zhang B."/>
            <person name="Ji P."/>
            <person name="Sakyi L.B."/>
            <person name="Cui X."/>
            <person name="Yuan T."/>
            <person name="Jiang B."/>
            <person name="Yang W."/>
            <person name="Lam T.T.-Y."/>
            <person name="Chang Q."/>
            <person name="Ding S."/>
            <person name="Wang X."/>
            <person name="Zhu J."/>
            <person name="Ruan X."/>
            <person name="Zhao L."/>
            <person name="Wei J."/>
            <person name="Que T."/>
            <person name="Du C."/>
            <person name="Cheng J."/>
            <person name="Dai P."/>
            <person name="Han X."/>
            <person name="Huang E."/>
            <person name="Gao Y."/>
            <person name="Liu J."/>
            <person name="Shao H."/>
            <person name="Ye R."/>
            <person name="Li L."/>
            <person name="Wei W."/>
            <person name="Wang X."/>
            <person name="Wang C."/>
            <person name="Huo Q."/>
            <person name="Li W."/>
            <person name="Guo W."/>
            <person name="Chen H."/>
            <person name="Chen S."/>
            <person name="Zhou L."/>
            <person name="Zhou L."/>
            <person name="Ni X."/>
            <person name="Tian J."/>
            <person name="Zhou Y."/>
            <person name="Sheng Y."/>
            <person name="Liu T."/>
            <person name="Pan Y."/>
            <person name="Xia L."/>
            <person name="Li J."/>
            <person name="Zhao F."/>
            <person name="Cao W."/>
        </authorList>
    </citation>
    <scope>NUCLEOTIDE SEQUENCE</scope>
    <source>
        <strain evidence="2">Rsan-2018</strain>
        <tissue evidence="2">Larvae</tissue>
    </source>
</reference>